<dbReference type="KEGG" id="cvn:111133956"/>
<feature type="signal peptide" evidence="1">
    <location>
        <begin position="1"/>
        <end position="18"/>
    </location>
</feature>
<sequence>MMLLILLLYVKAFVIVQAELQNGSCKDMLQGYLTGQLSSALGAYQVEALRREFKSFTDVIEKSLKAFQEKVGADLKKTEDAGNKSIDYTRWGKKSCPSNADLIYSGYIGGSSAGHSGAAVEPLCLPRDPEWGIYRDGTDGYKAYVYGTEYETRTAPGSLTTLQDHDAPCAVCLVRNRSIVRMFPARKTCYAGWNLEYQGYLMAGYHGHPAGTQYTCVDSHPDTLHGGQTSKDGYLFYVVEARCGSLKCPPYVEGREVVCVVCSKE</sequence>
<evidence type="ECO:0000313" key="2">
    <source>
        <dbReference type="Proteomes" id="UP000694844"/>
    </source>
</evidence>
<protein>
    <submittedName>
        <fullName evidence="3">Short-chain collagen C4-like</fullName>
    </submittedName>
</protein>
<dbReference type="Proteomes" id="UP000694844">
    <property type="component" value="Chromosome 5"/>
</dbReference>
<feature type="chain" id="PRO_5034479518" evidence="1">
    <location>
        <begin position="19"/>
        <end position="265"/>
    </location>
</feature>
<dbReference type="GO" id="GO:0005615">
    <property type="term" value="C:extracellular space"/>
    <property type="evidence" value="ECO:0007669"/>
    <property type="project" value="TreeGrafter"/>
</dbReference>
<reference evidence="3" key="1">
    <citation type="submission" date="2025-08" db="UniProtKB">
        <authorList>
            <consortium name="RefSeq"/>
        </authorList>
    </citation>
    <scope>IDENTIFICATION</scope>
    <source>
        <tissue evidence="3">Whole sample</tissue>
    </source>
</reference>
<proteinExistence type="predicted"/>
<dbReference type="InterPro" id="IPR051077">
    <property type="entry name" value="Ca-dependent_lectin"/>
</dbReference>
<gene>
    <name evidence="3" type="primary">LOC111133956</name>
</gene>
<keyword evidence="2" id="KW-1185">Reference proteome</keyword>
<evidence type="ECO:0000256" key="1">
    <source>
        <dbReference type="SAM" id="SignalP"/>
    </source>
</evidence>
<evidence type="ECO:0000313" key="3">
    <source>
        <dbReference type="RefSeq" id="XP_022338409.1"/>
    </source>
</evidence>
<dbReference type="RefSeq" id="XP_022338409.1">
    <property type="nucleotide sequence ID" value="XM_022482701.1"/>
</dbReference>
<dbReference type="GeneID" id="111133956"/>
<accession>A0A8B8EFF2</accession>
<dbReference type="OrthoDB" id="6086925at2759"/>
<name>A0A8B8EFF2_CRAVI</name>
<dbReference type="PANTHER" id="PTHR24024:SF18">
    <property type="entry name" value="SHORT-CHAIN COLLAGEN C4-LIKE"/>
    <property type="match status" value="1"/>
</dbReference>
<dbReference type="PANTHER" id="PTHR24024">
    <property type="entry name" value="PULMONARY SURFACTANT-ASSOCIATED PROTEIN A"/>
    <property type="match status" value="1"/>
</dbReference>
<dbReference type="AlphaFoldDB" id="A0A8B8EFF2"/>
<organism evidence="2 3">
    <name type="scientific">Crassostrea virginica</name>
    <name type="common">Eastern oyster</name>
    <dbReference type="NCBI Taxonomy" id="6565"/>
    <lineage>
        <taxon>Eukaryota</taxon>
        <taxon>Metazoa</taxon>
        <taxon>Spiralia</taxon>
        <taxon>Lophotrochozoa</taxon>
        <taxon>Mollusca</taxon>
        <taxon>Bivalvia</taxon>
        <taxon>Autobranchia</taxon>
        <taxon>Pteriomorphia</taxon>
        <taxon>Ostreida</taxon>
        <taxon>Ostreoidea</taxon>
        <taxon>Ostreidae</taxon>
        <taxon>Crassostrea</taxon>
    </lineage>
</organism>
<keyword evidence="1" id="KW-0732">Signal</keyword>